<reference evidence="1 2" key="1">
    <citation type="submission" date="2018-08" db="EMBL/GenBank/DDBJ databases">
        <title>Sequencing the genomes of 1000 actinobacteria strains.</title>
        <authorList>
            <person name="Klenk H.-P."/>
        </authorList>
    </citation>
    <scope>NUCLEOTIDE SEQUENCE [LARGE SCALE GENOMIC DNA]</scope>
    <source>
        <strain evidence="1 2">DSM 22891</strain>
    </source>
</reference>
<evidence type="ECO:0000313" key="1">
    <source>
        <dbReference type="EMBL" id="REF38180.1"/>
    </source>
</evidence>
<dbReference type="RefSeq" id="WP_115851517.1">
    <property type="nucleotide sequence ID" value="NZ_QTUC01000001.1"/>
</dbReference>
<evidence type="ECO:0000313" key="2">
    <source>
        <dbReference type="Proteomes" id="UP000256485"/>
    </source>
</evidence>
<proteinExistence type="predicted"/>
<sequence>MAARRDTDAPPEVFQRAVTELRAARLRQEIVCEETPAPRRVAPYSAAVSADVVIDDVELATGRLVLLYDPAGHEAWQGTFRLVTYVRADIEPEMVADPLLGAVGWSWLVEALEAEGAEYTAPSGTVTRVTSESFGAMADQPTRAEIELRASWTPVDDAIGRHAQAWGQLLCTAAGLPPVQAGVASIPGRRVKGR</sequence>
<dbReference type="OrthoDB" id="3210980at2"/>
<dbReference type="AlphaFoldDB" id="A0A3D9VDE7"/>
<keyword evidence="2" id="KW-1185">Reference proteome</keyword>
<dbReference type="Proteomes" id="UP000256485">
    <property type="component" value="Unassembled WGS sequence"/>
</dbReference>
<protein>
    <submittedName>
        <fullName evidence="1">DUF3000 family protein</fullName>
    </submittedName>
</protein>
<accession>A0A3D9VDE7</accession>
<dbReference type="Pfam" id="PF11452">
    <property type="entry name" value="DUF3000"/>
    <property type="match status" value="1"/>
</dbReference>
<dbReference type="EMBL" id="QTUC01000001">
    <property type="protein sequence ID" value="REF38180.1"/>
    <property type="molecule type" value="Genomic_DNA"/>
</dbReference>
<organism evidence="1 2">
    <name type="scientific">Thermasporomyces composti</name>
    <dbReference type="NCBI Taxonomy" id="696763"/>
    <lineage>
        <taxon>Bacteria</taxon>
        <taxon>Bacillati</taxon>
        <taxon>Actinomycetota</taxon>
        <taxon>Actinomycetes</taxon>
        <taxon>Propionibacteriales</taxon>
        <taxon>Nocardioidaceae</taxon>
        <taxon>Thermasporomyces</taxon>
    </lineage>
</organism>
<gene>
    <name evidence="1" type="ORF">DFJ64_3651</name>
</gene>
<dbReference type="InterPro" id="IPR021555">
    <property type="entry name" value="DUF3000"/>
</dbReference>
<comment type="caution">
    <text evidence="1">The sequence shown here is derived from an EMBL/GenBank/DDBJ whole genome shotgun (WGS) entry which is preliminary data.</text>
</comment>
<name>A0A3D9VDE7_THECX</name>